<feature type="signal peptide" evidence="3">
    <location>
        <begin position="1"/>
        <end position="31"/>
    </location>
</feature>
<evidence type="ECO:0000256" key="2">
    <source>
        <dbReference type="SAM" id="MobiDB-lite"/>
    </source>
</evidence>
<feature type="region of interest" description="Disordered" evidence="2">
    <location>
        <begin position="468"/>
        <end position="497"/>
    </location>
</feature>
<organism evidence="4 5">
    <name type="scientific">Varroa destructor</name>
    <name type="common">Honeybee mite</name>
    <dbReference type="NCBI Taxonomy" id="109461"/>
    <lineage>
        <taxon>Eukaryota</taxon>
        <taxon>Metazoa</taxon>
        <taxon>Ecdysozoa</taxon>
        <taxon>Arthropoda</taxon>
        <taxon>Chelicerata</taxon>
        <taxon>Arachnida</taxon>
        <taxon>Acari</taxon>
        <taxon>Parasitiformes</taxon>
        <taxon>Mesostigmata</taxon>
        <taxon>Gamasina</taxon>
        <taxon>Dermanyssoidea</taxon>
        <taxon>Varroidae</taxon>
        <taxon>Varroa</taxon>
    </lineage>
</organism>
<evidence type="ECO:0000256" key="3">
    <source>
        <dbReference type="SAM" id="SignalP"/>
    </source>
</evidence>
<dbReference type="GO" id="GO:0042302">
    <property type="term" value="F:structural constituent of cuticle"/>
    <property type="evidence" value="ECO:0007669"/>
    <property type="project" value="UniProtKB-UniRule"/>
</dbReference>
<keyword evidence="1" id="KW-0193">Cuticle</keyword>
<protein>
    <submittedName>
        <fullName evidence="4">Uncharacterized protein</fullName>
    </submittedName>
</protein>
<feature type="compositionally biased region" description="Low complexity" evidence="2">
    <location>
        <begin position="282"/>
        <end position="296"/>
    </location>
</feature>
<name>A0A7M7K0T3_VARDE</name>
<dbReference type="GeneID" id="111249280"/>
<dbReference type="Proteomes" id="UP000594260">
    <property type="component" value="Unplaced"/>
</dbReference>
<feature type="compositionally biased region" description="Low complexity" evidence="2">
    <location>
        <begin position="134"/>
        <end position="178"/>
    </location>
</feature>
<dbReference type="AlphaFoldDB" id="A0A7M7K0T3"/>
<accession>A0A7M7K0T3</accession>
<feature type="region of interest" description="Disordered" evidence="2">
    <location>
        <begin position="409"/>
        <end position="448"/>
    </location>
</feature>
<dbReference type="EnsemblMetazoa" id="XM_022802912">
    <property type="protein sequence ID" value="XP_022658647"/>
    <property type="gene ID" value="LOC111249280"/>
</dbReference>
<keyword evidence="3" id="KW-0732">Signal</keyword>
<feature type="compositionally biased region" description="Polar residues" evidence="2">
    <location>
        <begin position="412"/>
        <end position="432"/>
    </location>
</feature>
<reference evidence="4" key="1">
    <citation type="submission" date="2021-01" db="UniProtKB">
        <authorList>
            <consortium name="EnsemblMetazoa"/>
        </authorList>
    </citation>
    <scope>IDENTIFICATION</scope>
</reference>
<feature type="compositionally biased region" description="Low complexity" evidence="2">
    <location>
        <begin position="351"/>
        <end position="378"/>
    </location>
</feature>
<sequence>MGRCEMCYRNQNKMFLLQVFIVATLSAVVLGQQQQAAPAAQAPQQAPAQPRHLPPAAVHFVNIGEKLEGDYKFGYDTGKGNENGQSFREETRLPDGSVKGAYGFIDASGKMRIIRYTAGKDGFKAEGDIFQDGAPANTPGLNGPAPAAAPAAPAAPSHQQRAAPVPQYLPQTASQPQYQPQPPYQQAPTAPAYRSPTAAPYQVPTYQPILQQPQTPSYQATALVQPQPYQPPVYQQQQQTPQTYQPQSYLPAIPQYQSLQYRPERANTYQPASPTYTPQSIQYRPQPQPQSGYPQYASQISPQYAQPNYAYPASVSGGYRQPQTSNGLYASAQTNRPQKLQPAFPDFFRVSSPTQATQAQSQAQAQAQAYQQPAPQQYRSVVSDAPVSPVQSYSPRPVYRQQAFPSYKHTPHQYQLASKQGSGPVSSYSPAAQINDAGPKKKYEDGQYDPELTKAGLYYPELYEKISTTGKDGTPRSPTAAQIAAAAANAPQSPRPLPYFDPSLLAYNIGTQQTQAARQA</sequence>
<feature type="compositionally biased region" description="Polar residues" evidence="2">
    <location>
        <begin position="468"/>
        <end position="479"/>
    </location>
</feature>
<feature type="region of interest" description="Disordered" evidence="2">
    <location>
        <begin position="351"/>
        <end position="396"/>
    </location>
</feature>
<evidence type="ECO:0000313" key="5">
    <source>
        <dbReference type="Proteomes" id="UP000594260"/>
    </source>
</evidence>
<feature type="chain" id="PRO_5029508791" evidence="3">
    <location>
        <begin position="32"/>
        <end position="520"/>
    </location>
</feature>
<dbReference type="InterPro" id="IPR000618">
    <property type="entry name" value="Insect_cuticle"/>
</dbReference>
<feature type="region of interest" description="Disordered" evidence="2">
    <location>
        <begin position="266"/>
        <end position="296"/>
    </location>
</feature>
<dbReference type="InParanoid" id="A0A7M7K0T3"/>
<dbReference type="PROSITE" id="PS51155">
    <property type="entry name" value="CHIT_BIND_RR_2"/>
    <property type="match status" value="1"/>
</dbReference>
<feature type="compositionally biased region" description="Low complexity" evidence="2">
    <location>
        <begin position="480"/>
        <end position="490"/>
    </location>
</feature>
<keyword evidence="5" id="KW-1185">Reference proteome</keyword>
<evidence type="ECO:0000256" key="1">
    <source>
        <dbReference type="PROSITE-ProRule" id="PRU00497"/>
    </source>
</evidence>
<feature type="compositionally biased region" description="Polar residues" evidence="2">
    <location>
        <begin position="267"/>
        <end position="281"/>
    </location>
</feature>
<dbReference type="KEGG" id="vde:111249280"/>
<dbReference type="OMA" id="GYHGIPK"/>
<dbReference type="Pfam" id="PF00379">
    <property type="entry name" value="Chitin_bind_4"/>
    <property type="match status" value="1"/>
</dbReference>
<evidence type="ECO:0000313" key="4">
    <source>
        <dbReference type="EnsemblMetazoa" id="XP_022658647"/>
    </source>
</evidence>
<feature type="region of interest" description="Disordered" evidence="2">
    <location>
        <begin position="129"/>
        <end position="199"/>
    </location>
</feature>
<proteinExistence type="predicted"/>
<dbReference type="RefSeq" id="XP_022658647.1">
    <property type="nucleotide sequence ID" value="XM_022802912.1"/>
</dbReference>
<dbReference type="OrthoDB" id="7255276at2759"/>